<protein>
    <recommendedName>
        <fullName evidence="2">DUF222 domain-containing protein</fullName>
    </recommendedName>
</protein>
<dbReference type="InterPro" id="IPR003870">
    <property type="entry name" value="DUF222"/>
</dbReference>
<dbReference type="Proteomes" id="UP000183750">
    <property type="component" value="Unassembled WGS sequence"/>
</dbReference>
<keyword evidence="4" id="KW-1185">Reference proteome</keyword>
<dbReference type="Gene3D" id="1.10.30.50">
    <property type="match status" value="1"/>
</dbReference>
<sequence length="476" mass="51622">MPSTTHDDLDERIELLDSWVETRRQIACLEAEASSLLARRMRLGRADGDEHSHHRDSIYRSMIAEYSAAGRIAQGSIEYAFTDAAFLEKGHPHVQQAFRAGIVSAAHVREIVRAAGVVHEAVNNGRADADALQRYDVVAVTVAEKETPARTKALLTGAAAVLAGSTTTARHARAASERTVSVRPVGDGLAVLTAVLPDYLAAAVIDRLTQLARAVIAARADREPVLEPMDDGDSPLYPDDIAHDSASRDDHAIFGDGTFTTDPTTDPTTGPAAGPTVEQVPADTRTIDQVRADLLMDLLLAAEPSAENGSGLDNIRGRIHVTVAATTLSGCDDRPAELDGHGPLHPDVARDLAGRMPGWSRLFLDPTGLVVETDSYSPTEAMRRHLRARDQHCRFPGCRMPVHRCQIDHTFDHAKSGRTAIHNLAHLCAGHHALKHPDIADAHRWTAIQLPDGAIDWTSPLGRTYRDDAKRRVMFV</sequence>
<dbReference type="Pfam" id="PF02720">
    <property type="entry name" value="DUF222"/>
    <property type="match status" value="1"/>
</dbReference>
<proteinExistence type="predicted"/>
<name>A0A1H4J939_9MICO</name>
<evidence type="ECO:0000313" key="3">
    <source>
        <dbReference type="EMBL" id="SEB42834.1"/>
    </source>
</evidence>
<evidence type="ECO:0000313" key="4">
    <source>
        <dbReference type="Proteomes" id="UP000183750"/>
    </source>
</evidence>
<organism evidence="3 4">
    <name type="scientific">Microbacterium hydrocarbonoxydans</name>
    <dbReference type="NCBI Taxonomy" id="273678"/>
    <lineage>
        <taxon>Bacteria</taxon>
        <taxon>Bacillati</taxon>
        <taxon>Actinomycetota</taxon>
        <taxon>Actinomycetes</taxon>
        <taxon>Micrococcales</taxon>
        <taxon>Microbacteriaceae</taxon>
        <taxon>Microbacterium</taxon>
    </lineage>
</organism>
<feature type="region of interest" description="Disordered" evidence="1">
    <location>
        <begin position="247"/>
        <end position="281"/>
    </location>
</feature>
<dbReference type="AlphaFoldDB" id="A0A1H4J939"/>
<dbReference type="OrthoDB" id="3261064at2"/>
<dbReference type="EMBL" id="FNSQ01000005">
    <property type="protein sequence ID" value="SEB42834.1"/>
    <property type="molecule type" value="Genomic_DNA"/>
</dbReference>
<evidence type="ECO:0000256" key="1">
    <source>
        <dbReference type="SAM" id="MobiDB-lite"/>
    </source>
</evidence>
<feature type="compositionally biased region" description="Low complexity" evidence="1">
    <location>
        <begin position="254"/>
        <end position="276"/>
    </location>
</feature>
<evidence type="ECO:0000259" key="2">
    <source>
        <dbReference type="Pfam" id="PF02720"/>
    </source>
</evidence>
<dbReference type="RefSeq" id="WP_060926332.1">
    <property type="nucleotide sequence ID" value="NZ_FNSQ01000005.1"/>
</dbReference>
<reference evidence="4" key="1">
    <citation type="submission" date="2016-10" db="EMBL/GenBank/DDBJ databases">
        <authorList>
            <person name="Varghese N."/>
            <person name="Submissions S."/>
        </authorList>
    </citation>
    <scope>NUCLEOTIDE SEQUENCE [LARGE SCALE GENOMIC DNA]</scope>
    <source>
        <strain evidence="4">DSM 16089</strain>
    </source>
</reference>
<feature type="domain" description="DUF222" evidence="2">
    <location>
        <begin position="30"/>
        <end position="390"/>
    </location>
</feature>
<dbReference type="CDD" id="cd00085">
    <property type="entry name" value="HNHc"/>
    <property type="match status" value="1"/>
</dbReference>
<accession>A0A1H4J939</accession>
<gene>
    <name evidence="3" type="ORF">SAMN04489807_0669</name>
</gene>
<dbReference type="InterPro" id="IPR003615">
    <property type="entry name" value="HNH_nuc"/>
</dbReference>